<dbReference type="SUPFAM" id="SSF52058">
    <property type="entry name" value="L domain-like"/>
    <property type="match status" value="1"/>
</dbReference>
<evidence type="ECO:0008006" key="3">
    <source>
        <dbReference type="Google" id="ProtNLM"/>
    </source>
</evidence>
<dbReference type="EMBL" id="JAUFQH010000022">
    <property type="protein sequence ID" value="MDN3621365.1"/>
    <property type="molecule type" value="Genomic_DNA"/>
</dbReference>
<protein>
    <recommendedName>
        <fullName evidence="3">Leucine-rich repeat domain-containing protein</fullName>
    </recommendedName>
</protein>
<dbReference type="InterPro" id="IPR032675">
    <property type="entry name" value="LRR_dom_sf"/>
</dbReference>
<comment type="caution">
    <text evidence="1">The sequence shown here is derived from an EMBL/GenBank/DDBJ whole genome shotgun (WGS) entry which is preliminary data.</text>
</comment>
<evidence type="ECO:0000313" key="2">
    <source>
        <dbReference type="Proteomes" id="UP001228636"/>
    </source>
</evidence>
<dbReference type="Gene3D" id="3.80.10.10">
    <property type="entry name" value="Ribonuclease Inhibitor"/>
    <property type="match status" value="1"/>
</dbReference>
<name>A0AAJ1R1P6_9FLAO</name>
<dbReference type="AlphaFoldDB" id="A0AAJ1R1P6"/>
<proteinExistence type="predicted"/>
<dbReference type="Proteomes" id="UP001228636">
    <property type="component" value="Unassembled WGS sequence"/>
</dbReference>
<accession>A0AAJ1R1P6</accession>
<evidence type="ECO:0000313" key="1">
    <source>
        <dbReference type="EMBL" id="MDN3621365.1"/>
    </source>
</evidence>
<organism evidence="1 2">
    <name type="scientific">Polaribacter sejongensis</name>
    <dbReference type="NCBI Taxonomy" id="985043"/>
    <lineage>
        <taxon>Bacteria</taxon>
        <taxon>Pseudomonadati</taxon>
        <taxon>Bacteroidota</taxon>
        <taxon>Flavobacteriia</taxon>
        <taxon>Flavobacteriales</taxon>
        <taxon>Flavobacteriaceae</taxon>
    </lineage>
</organism>
<reference evidence="1 2" key="1">
    <citation type="journal article" date="2014" name="Int. J. Syst. Evol. Microbiol.">
        <title>Complete genome sequence of Corynebacterium casei LMG S-19264T (=DSM 44701T), isolated from a smear-ripened cheese.</title>
        <authorList>
            <consortium name="US DOE Joint Genome Institute (JGI-PGF)"/>
            <person name="Walter F."/>
            <person name="Albersmeier A."/>
            <person name="Kalinowski J."/>
            <person name="Ruckert C."/>
        </authorList>
    </citation>
    <scope>NUCLEOTIDE SEQUENCE [LARGE SCALE GENOMIC DNA]</scope>
    <source>
        <strain evidence="1 2">CECT 8670</strain>
    </source>
</reference>
<dbReference type="RefSeq" id="WP_261972845.1">
    <property type="nucleotide sequence ID" value="NZ_CP103460.1"/>
</dbReference>
<gene>
    <name evidence="1" type="ORF">QWY81_17995</name>
</gene>
<sequence>MEIFSNKDKWGNYNGNINIFSDLKKSDILKIIAENNIHSLQLSQFENPKKQTWETLNEFYKQYPNIGLRIHWHESQDLSFYKEIPNVRKFTIATYNIKDYSELLSNTNLKEFGIEETKSKAVDLSFIKEFKDLESLYVDGMKKGLDYIQNLKKLKNLTFRGVKMDNLNILSELENLEELNLLFGSFKDLTSLTNLKKLKSIEFSRVRQIPNFDFLNSLENLEKIEFEGMSKMEEIPNLSNLKKLKRVHIHNNLRLNNIKSIGNIPNLKLLQLTFAENSKTAERKNLIEQSVDILMKSKSAEYTNIMHWTDEETTKKLTKKGIKVWNWEIEI</sequence>